<dbReference type="RefSeq" id="WP_172803802.1">
    <property type="nucleotide sequence ID" value="NZ_CP014859.1"/>
</dbReference>
<dbReference type="Pfam" id="PF01177">
    <property type="entry name" value="Asp_Glu_race"/>
    <property type="match status" value="1"/>
</dbReference>
<dbReference type="Proteomes" id="UP000095210">
    <property type="component" value="Chromosome"/>
</dbReference>
<dbReference type="KEGG" id="ahm:TL08_15640"/>
<dbReference type="InterPro" id="IPR015942">
    <property type="entry name" value="Asp/Glu/hydantoin_racemase"/>
</dbReference>
<dbReference type="Gene3D" id="3.40.50.1860">
    <property type="match status" value="2"/>
</dbReference>
<proteinExistence type="predicted"/>
<name>A0AAC9HQX3_9PSEU</name>
<sequence length="217" mass="21802">MSNRPLLGIVRVLTTDDESLLTAHGRAIAEEHGLETRSICIPDQPHGVYDDASAALAIPKIVEAVRELVADGAGAVMISCAADPGLAESRAEVSVPVYGAGSTAASVAAAISTKVGVLGITEEAPASITSVLGDRMISHRQPTGVTKTTDLLTEAGQAAALRTAGELVSDGAEIVVFACTGLTSIDLAGAVRENWGVPVVDAVRATGAIAGLTAAPA</sequence>
<dbReference type="InterPro" id="IPR001920">
    <property type="entry name" value="Asp/Glu_race"/>
</dbReference>
<accession>A0AAC9HQX3</accession>
<evidence type="ECO:0000313" key="2">
    <source>
        <dbReference type="Proteomes" id="UP000095210"/>
    </source>
</evidence>
<evidence type="ECO:0000313" key="1">
    <source>
        <dbReference type="EMBL" id="AOS63937.1"/>
    </source>
</evidence>
<dbReference type="EMBL" id="CP014859">
    <property type="protein sequence ID" value="AOS63937.1"/>
    <property type="molecule type" value="Genomic_DNA"/>
</dbReference>
<gene>
    <name evidence="1" type="ORF">TL08_15640</name>
</gene>
<dbReference type="GO" id="GO:0047661">
    <property type="term" value="F:amino-acid racemase activity"/>
    <property type="evidence" value="ECO:0007669"/>
    <property type="project" value="InterPro"/>
</dbReference>
<reference evidence="2" key="1">
    <citation type="submission" date="2016-03" db="EMBL/GenBank/DDBJ databases">
        <title>Complete genome sequence of the type strain Actinoalloteichus hymeniacidonis DSM 45092.</title>
        <authorList>
            <person name="Schaffert L."/>
            <person name="Albersmeier A."/>
            <person name="Winkler A."/>
            <person name="Kalinowski J."/>
            <person name="Zotchev S."/>
            <person name="Ruckert C."/>
        </authorList>
    </citation>
    <scope>NUCLEOTIDE SEQUENCE [LARGE SCALE GENOMIC DNA]</scope>
    <source>
        <strain evidence="2">HPA177(T) (DSM 45092(T))</strain>
    </source>
</reference>
<dbReference type="AlphaFoldDB" id="A0AAC9HQX3"/>
<keyword evidence="2" id="KW-1185">Reference proteome</keyword>
<protein>
    <submittedName>
        <fullName evidence="1">Hydantoin racemase</fullName>
    </submittedName>
</protein>
<organism evidence="1 2">
    <name type="scientific">Actinoalloteichus hymeniacidonis</name>
    <dbReference type="NCBI Taxonomy" id="340345"/>
    <lineage>
        <taxon>Bacteria</taxon>
        <taxon>Bacillati</taxon>
        <taxon>Actinomycetota</taxon>
        <taxon>Actinomycetes</taxon>
        <taxon>Pseudonocardiales</taxon>
        <taxon>Pseudonocardiaceae</taxon>
        <taxon>Actinoalloteichus</taxon>
    </lineage>
</organism>